<organism evidence="6">
    <name type="scientific">Chromera velia CCMP2878</name>
    <dbReference type="NCBI Taxonomy" id="1169474"/>
    <lineage>
        <taxon>Eukaryota</taxon>
        <taxon>Sar</taxon>
        <taxon>Alveolata</taxon>
        <taxon>Colpodellida</taxon>
        <taxon>Chromeraceae</taxon>
        <taxon>Chromera</taxon>
    </lineage>
</organism>
<evidence type="ECO:0000256" key="3">
    <source>
        <dbReference type="ARBA" id="ARBA00022777"/>
    </source>
</evidence>
<feature type="domain" description="Protein kinase" evidence="5">
    <location>
        <begin position="1"/>
        <end position="266"/>
    </location>
</feature>
<dbReference type="PANTHER" id="PTHR44329:SF288">
    <property type="entry name" value="MITOGEN-ACTIVATED PROTEIN KINASE KINASE KINASE 20"/>
    <property type="match status" value="1"/>
</dbReference>
<name>A0A0G4FXW4_9ALVE</name>
<dbReference type="Gene3D" id="1.10.510.10">
    <property type="entry name" value="Transferase(Phosphotransferase) domain 1"/>
    <property type="match status" value="1"/>
</dbReference>
<dbReference type="SUPFAM" id="SSF56112">
    <property type="entry name" value="Protein kinase-like (PK-like)"/>
    <property type="match status" value="1"/>
</dbReference>
<dbReference type="PROSITE" id="PS00108">
    <property type="entry name" value="PROTEIN_KINASE_ST"/>
    <property type="match status" value="1"/>
</dbReference>
<keyword evidence="1" id="KW-0808">Transferase</keyword>
<dbReference type="PhylomeDB" id="A0A0G4FXW4"/>
<dbReference type="PANTHER" id="PTHR44329">
    <property type="entry name" value="SERINE/THREONINE-PROTEIN KINASE TNNI3K-RELATED"/>
    <property type="match status" value="1"/>
</dbReference>
<sequence length="266" mass="29660">MPRCINSWNDSFCYNMQRKNVFEKHTINGTKVTVKILRPQAVNQKLREDFQAEVGAFAALGSHPNVVTLQDIVLERFCIITEFCEDVNLVKYLANNPTLSIDARFRLALDVVKGMTHIAMRGYVYRDLKPENILVDGGKALIVDFGLAKQLEHPEDVESQFFFLAPEVLPPGGVPESEKSDVFAFTLILNCIFGAPQSKEVLGLCLGLCTIIDFARDILPVSKAMLLKGTRVSYVKDTPPGFVPPVWPPYGVQTEGKARIRALGKF</sequence>
<protein>
    <recommendedName>
        <fullName evidence="5">Protein kinase domain-containing protein</fullName>
    </recommendedName>
</protein>
<dbReference type="EMBL" id="CDMZ01000708">
    <property type="protein sequence ID" value="CEM19946.1"/>
    <property type="molecule type" value="Genomic_DNA"/>
</dbReference>
<dbReference type="GO" id="GO:0005524">
    <property type="term" value="F:ATP binding"/>
    <property type="evidence" value="ECO:0007669"/>
    <property type="project" value="UniProtKB-KW"/>
</dbReference>
<keyword evidence="4" id="KW-0067">ATP-binding</keyword>
<evidence type="ECO:0000256" key="2">
    <source>
        <dbReference type="ARBA" id="ARBA00022741"/>
    </source>
</evidence>
<reference evidence="6" key="1">
    <citation type="submission" date="2014-11" db="EMBL/GenBank/DDBJ databases">
        <authorList>
            <person name="Otto D Thomas"/>
            <person name="Naeem Raeece"/>
        </authorList>
    </citation>
    <scope>NUCLEOTIDE SEQUENCE</scope>
</reference>
<dbReference type="SMART" id="SM00220">
    <property type="entry name" value="S_TKc"/>
    <property type="match status" value="1"/>
</dbReference>
<dbReference type="AlphaFoldDB" id="A0A0G4FXW4"/>
<evidence type="ECO:0000259" key="5">
    <source>
        <dbReference type="PROSITE" id="PS50011"/>
    </source>
</evidence>
<dbReference type="GO" id="GO:0004674">
    <property type="term" value="F:protein serine/threonine kinase activity"/>
    <property type="evidence" value="ECO:0007669"/>
    <property type="project" value="TreeGrafter"/>
</dbReference>
<keyword evidence="2" id="KW-0547">Nucleotide-binding</keyword>
<dbReference type="PROSITE" id="PS50011">
    <property type="entry name" value="PROTEIN_KINASE_DOM"/>
    <property type="match status" value="1"/>
</dbReference>
<accession>A0A0G4FXW4</accession>
<dbReference type="VEuPathDB" id="CryptoDB:Cvel_19218"/>
<evidence type="ECO:0000256" key="1">
    <source>
        <dbReference type="ARBA" id="ARBA00022679"/>
    </source>
</evidence>
<evidence type="ECO:0000313" key="6">
    <source>
        <dbReference type="EMBL" id="CEM19946.1"/>
    </source>
</evidence>
<dbReference type="InterPro" id="IPR008271">
    <property type="entry name" value="Ser/Thr_kinase_AS"/>
</dbReference>
<dbReference type="Pfam" id="PF00069">
    <property type="entry name" value="Pkinase"/>
    <property type="match status" value="1"/>
</dbReference>
<dbReference type="InterPro" id="IPR011009">
    <property type="entry name" value="Kinase-like_dom_sf"/>
</dbReference>
<dbReference type="InterPro" id="IPR051681">
    <property type="entry name" value="Ser/Thr_Kinases-Pseudokinases"/>
</dbReference>
<keyword evidence="3" id="KW-0418">Kinase</keyword>
<dbReference type="InterPro" id="IPR000719">
    <property type="entry name" value="Prot_kinase_dom"/>
</dbReference>
<evidence type="ECO:0000256" key="4">
    <source>
        <dbReference type="ARBA" id="ARBA00022840"/>
    </source>
</evidence>
<proteinExistence type="predicted"/>
<gene>
    <name evidence="6" type="ORF">Cvel_19218</name>
</gene>